<keyword evidence="1" id="KW-0521">NADP</keyword>
<dbReference type="Proteomes" id="UP000243376">
    <property type="component" value="Unassembled WGS sequence"/>
</dbReference>
<evidence type="ECO:0000256" key="1">
    <source>
        <dbReference type="ARBA" id="ARBA00022857"/>
    </source>
</evidence>
<evidence type="ECO:0000256" key="2">
    <source>
        <dbReference type="ARBA" id="ARBA00023002"/>
    </source>
</evidence>
<proteinExistence type="predicted"/>
<dbReference type="Gene3D" id="3.30.360.10">
    <property type="entry name" value="Dihydrodipicolinate Reductase, domain 2"/>
    <property type="match status" value="1"/>
</dbReference>
<dbReference type="AlphaFoldDB" id="A0A2J6X9A2"/>
<dbReference type="PANTHER" id="PTHR43070:SF3">
    <property type="entry name" value="HOMOSERINE DEHYDROGENASE"/>
    <property type="match status" value="1"/>
</dbReference>
<accession>A0A2J6X9A2</accession>
<dbReference type="GO" id="GO:0004412">
    <property type="term" value="F:homoserine dehydrogenase activity"/>
    <property type="evidence" value="ECO:0007669"/>
    <property type="project" value="InterPro"/>
</dbReference>
<organism evidence="4 5">
    <name type="scientific">Chloroflexus aggregans</name>
    <dbReference type="NCBI Taxonomy" id="152260"/>
    <lineage>
        <taxon>Bacteria</taxon>
        <taxon>Bacillati</taxon>
        <taxon>Chloroflexota</taxon>
        <taxon>Chloroflexia</taxon>
        <taxon>Chloroflexales</taxon>
        <taxon>Chloroflexineae</taxon>
        <taxon>Chloroflexaceae</taxon>
        <taxon>Chloroflexus</taxon>
    </lineage>
</organism>
<dbReference type="PANTHER" id="PTHR43070">
    <property type="match status" value="1"/>
</dbReference>
<feature type="domain" description="Homoserine dehydrogenase catalytic" evidence="3">
    <location>
        <begin position="3"/>
        <end position="39"/>
    </location>
</feature>
<evidence type="ECO:0000313" key="5">
    <source>
        <dbReference type="Proteomes" id="UP000243376"/>
    </source>
</evidence>
<keyword evidence="2" id="KW-0560">Oxidoreductase</keyword>
<evidence type="ECO:0000313" key="4">
    <source>
        <dbReference type="EMBL" id="PMP83907.1"/>
    </source>
</evidence>
<dbReference type="GO" id="GO:0009067">
    <property type="term" value="P:aspartate family amino acid biosynthetic process"/>
    <property type="evidence" value="ECO:0007669"/>
    <property type="project" value="InterPro"/>
</dbReference>
<sequence length="45" mass="4784">GPGNMISFTTRRYHDRPMVIRGPGAGVEVTATGVLSDIIATAREL</sequence>
<evidence type="ECO:0000259" key="3">
    <source>
        <dbReference type="Pfam" id="PF00742"/>
    </source>
</evidence>
<dbReference type="EMBL" id="PNIQ01000302">
    <property type="protein sequence ID" value="PMP83907.1"/>
    <property type="molecule type" value="Genomic_DNA"/>
</dbReference>
<dbReference type="InterPro" id="IPR001342">
    <property type="entry name" value="HDH_cat"/>
</dbReference>
<dbReference type="Pfam" id="PF00742">
    <property type="entry name" value="Homoserine_dh"/>
    <property type="match status" value="1"/>
</dbReference>
<comment type="caution">
    <text evidence="4">The sequence shown here is derived from an EMBL/GenBank/DDBJ whole genome shotgun (WGS) entry which is preliminary data.</text>
</comment>
<gene>
    <name evidence="4" type="ORF">C0184_04585</name>
</gene>
<dbReference type="Gene3D" id="3.40.50.720">
    <property type="entry name" value="NAD(P)-binding Rossmann-like Domain"/>
    <property type="match status" value="1"/>
</dbReference>
<name>A0A2J6X9A2_9CHLR</name>
<dbReference type="InterPro" id="IPR011147">
    <property type="entry name" value="Bifunc_Aspkin/hSer_DH"/>
</dbReference>
<feature type="non-terminal residue" evidence="4">
    <location>
        <position position="1"/>
    </location>
</feature>
<reference evidence="4 5" key="1">
    <citation type="submission" date="2018-01" db="EMBL/GenBank/DDBJ databases">
        <title>Metagenomic assembled genomes from two thermal pools in the Uzon Caldera, Kamchatka, Russia.</title>
        <authorList>
            <person name="Wilkins L."/>
            <person name="Ettinger C."/>
        </authorList>
    </citation>
    <scope>NUCLEOTIDE SEQUENCE [LARGE SCALE GENOMIC DNA]</scope>
    <source>
        <strain evidence="4">ZAV-02</strain>
    </source>
</reference>
<protein>
    <submittedName>
        <fullName evidence="4">Homoserine dehydrogenase</fullName>
    </submittedName>
</protein>